<dbReference type="GO" id="GO:0051033">
    <property type="term" value="F:RNA transmembrane transporter activity"/>
    <property type="evidence" value="ECO:0007669"/>
    <property type="project" value="TreeGrafter"/>
</dbReference>
<accession>A0A9P0CLC8</accession>
<evidence type="ECO:0000256" key="4">
    <source>
        <dbReference type="ARBA" id="ARBA00022729"/>
    </source>
</evidence>
<gene>
    <name evidence="9" type="ORF">PSYICH_LOCUS3807</name>
</gene>
<dbReference type="GO" id="GO:0003725">
    <property type="term" value="F:double-stranded RNA binding"/>
    <property type="evidence" value="ECO:0007669"/>
    <property type="project" value="TreeGrafter"/>
</dbReference>
<dbReference type="AlphaFoldDB" id="A0A9P0CLC8"/>
<evidence type="ECO:0000313" key="9">
    <source>
        <dbReference type="EMBL" id="CAH1102698.1"/>
    </source>
</evidence>
<keyword evidence="6 8" id="KW-0472">Membrane</keyword>
<protein>
    <submittedName>
        <fullName evidence="9">Uncharacterized protein</fullName>
    </submittedName>
</protein>
<evidence type="ECO:0000256" key="7">
    <source>
        <dbReference type="ARBA" id="ARBA00023180"/>
    </source>
</evidence>
<sequence length="174" mass="20204">MIGILNGNLAIWVIFVVCYTLLVVGLSFKIYFLNYVIDGLEQFKNCINDHGFCFESLKPIRKTRFVLLLIANIANYSMLIIGLWLYNENVTDFGTFLLALLMGNGVIHAIFYTCMKVTPAESRQWNQECLLLKFFDKHDVWHLLSAPALYFTFMYLMSLDDDIMDKEQTEIPVF</sequence>
<comment type="similarity">
    <text evidence="2">Belongs to the SID1 family.</text>
</comment>
<organism evidence="9 10">
    <name type="scientific">Psylliodes chrysocephalus</name>
    <dbReference type="NCBI Taxonomy" id="3402493"/>
    <lineage>
        <taxon>Eukaryota</taxon>
        <taxon>Metazoa</taxon>
        <taxon>Ecdysozoa</taxon>
        <taxon>Arthropoda</taxon>
        <taxon>Hexapoda</taxon>
        <taxon>Insecta</taxon>
        <taxon>Pterygota</taxon>
        <taxon>Neoptera</taxon>
        <taxon>Endopterygota</taxon>
        <taxon>Coleoptera</taxon>
        <taxon>Polyphaga</taxon>
        <taxon>Cucujiformia</taxon>
        <taxon>Chrysomeloidea</taxon>
        <taxon>Chrysomelidae</taxon>
        <taxon>Galerucinae</taxon>
        <taxon>Alticini</taxon>
        <taxon>Psylliodes</taxon>
    </lineage>
</organism>
<feature type="transmembrane region" description="Helical" evidence="8">
    <location>
        <begin position="140"/>
        <end position="157"/>
    </location>
</feature>
<evidence type="ECO:0000313" key="10">
    <source>
        <dbReference type="Proteomes" id="UP001153636"/>
    </source>
</evidence>
<evidence type="ECO:0000256" key="1">
    <source>
        <dbReference type="ARBA" id="ARBA00004141"/>
    </source>
</evidence>
<evidence type="ECO:0000256" key="5">
    <source>
        <dbReference type="ARBA" id="ARBA00022989"/>
    </source>
</evidence>
<comment type="subcellular location">
    <subcellularLocation>
        <location evidence="1">Membrane</location>
        <topology evidence="1">Multi-pass membrane protein</topology>
    </subcellularLocation>
</comment>
<dbReference type="EMBL" id="OV651825">
    <property type="protein sequence ID" value="CAH1102698.1"/>
    <property type="molecule type" value="Genomic_DNA"/>
</dbReference>
<keyword evidence="7" id="KW-0325">Glycoprotein</keyword>
<feature type="transmembrane region" description="Helical" evidence="8">
    <location>
        <begin position="93"/>
        <end position="114"/>
    </location>
</feature>
<keyword evidence="4" id="KW-0732">Signal</keyword>
<keyword evidence="3 8" id="KW-0812">Transmembrane</keyword>
<feature type="transmembrane region" description="Helical" evidence="8">
    <location>
        <begin position="65"/>
        <end position="87"/>
    </location>
</feature>
<keyword evidence="10" id="KW-1185">Reference proteome</keyword>
<feature type="transmembrane region" description="Helical" evidence="8">
    <location>
        <begin position="12"/>
        <end position="32"/>
    </location>
</feature>
<proteinExistence type="inferred from homology"/>
<dbReference type="GO" id="GO:0005886">
    <property type="term" value="C:plasma membrane"/>
    <property type="evidence" value="ECO:0007669"/>
    <property type="project" value="TreeGrafter"/>
</dbReference>
<evidence type="ECO:0000256" key="2">
    <source>
        <dbReference type="ARBA" id="ARBA00006618"/>
    </source>
</evidence>
<name>A0A9P0CLC8_9CUCU</name>
<dbReference type="GO" id="GO:0005764">
    <property type="term" value="C:lysosome"/>
    <property type="evidence" value="ECO:0007669"/>
    <property type="project" value="TreeGrafter"/>
</dbReference>
<reference evidence="9" key="1">
    <citation type="submission" date="2022-01" db="EMBL/GenBank/DDBJ databases">
        <authorList>
            <person name="King R."/>
        </authorList>
    </citation>
    <scope>NUCLEOTIDE SEQUENCE</scope>
</reference>
<dbReference type="PANTHER" id="PTHR12185">
    <property type="entry name" value="SID1 TRANSMEMBRANE FAMILY MEMEBER"/>
    <property type="match status" value="1"/>
</dbReference>
<evidence type="ECO:0000256" key="3">
    <source>
        <dbReference type="ARBA" id="ARBA00022692"/>
    </source>
</evidence>
<evidence type="ECO:0000256" key="6">
    <source>
        <dbReference type="ARBA" id="ARBA00023136"/>
    </source>
</evidence>
<keyword evidence="5 8" id="KW-1133">Transmembrane helix</keyword>
<dbReference type="Proteomes" id="UP001153636">
    <property type="component" value="Chromosome 13"/>
</dbReference>
<evidence type="ECO:0000256" key="8">
    <source>
        <dbReference type="SAM" id="Phobius"/>
    </source>
</evidence>
<dbReference type="Pfam" id="PF13965">
    <property type="entry name" value="SID-1_RNA_chan"/>
    <property type="match status" value="1"/>
</dbReference>
<dbReference type="InterPro" id="IPR025958">
    <property type="entry name" value="SID1_TM_fam"/>
</dbReference>
<dbReference type="OrthoDB" id="46396at2759"/>
<dbReference type="PANTHER" id="PTHR12185:SF14">
    <property type="entry name" value="CHOLESTEROL UPTAKE PROTEIN 1"/>
    <property type="match status" value="1"/>
</dbReference>